<reference evidence="1 2" key="1">
    <citation type="submission" date="2020-01" db="EMBL/GenBank/DDBJ databases">
        <authorList>
            <person name="Llanos C.D."/>
            <person name="Bardales J."/>
        </authorList>
    </citation>
    <scope>NUCLEOTIDE SEQUENCE [LARGE SCALE GENOMIC DNA]</scope>
</reference>
<name>A0A6G8QY12_9CAUD</name>
<dbReference type="EMBL" id="MN994498">
    <property type="protein sequence ID" value="QIN92513.1"/>
    <property type="molecule type" value="Genomic_DNA"/>
</dbReference>
<sequence>MKIKEVVQKAMLDNSTKDEMYTEICDELNCSRHAAKVLLSLMGFTMISECTQSREMIS</sequence>
<protein>
    <submittedName>
        <fullName evidence="1">Uncharacterized protein</fullName>
    </submittedName>
</protein>
<keyword evidence="2" id="KW-1185">Reference proteome</keyword>
<organism evidence="1 2">
    <name type="scientific">Phage NBEco004</name>
    <dbReference type="NCBI Taxonomy" id="2712973"/>
    <lineage>
        <taxon>Viruses</taxon>
        <taxon>Duplodnaviria</taxon>
        <taxon>Heunggongvirae</taxon>
        <taxon>Uroviricota</taxon>
        <taxon>Caudoviricetes</taxon>
        <taxon>Andersonviridae</taxon>
        <taxon>Ounavirinae</taxon>
        <taxon>Felixounavirus</taxon>
        <taxon>Felixounavirus NBEco004</taxon>
    </lineage>
</organism>
<evidence type="ECO:0000313" key="1">
    <source>
        <dbReference type="EMBL" id="QIN92513.1"/>
    </source>
</evidence>
<evidence type="ECO:0000313" key="2">
    <source>
        <dbReference type="Proteomes" id="UP000501930"/>
    </source>
</evidence>
<dbReference type="Proteomes" id="UP000501930">
    <property type="component" value="Segment"/>
</dbReference>
<proteinExistence type="predicted"/>
<accession>A0A6G8QY12</accession>